<dbReference type="AlphaFoldDB" id="A0A811T8Z4"/>
<dbReference type="Gene3D" id="3.40.50.300">
    <property type="entry name" value="P-loop containing nucleotide triphosphate hydrolases"/>
    <property type="match status" value="1"/>
</dbReference>
<proteinExistence type="predicted"/>
<name>A0A811T8Z4_9EURY</name>
<dbReference type="PANTHER" id="PTHR41930">
    <property type="entry name" value="UPF0200 PROTEIN MJ1399"/>
    <property type="match status" value="1"/>
</dbReference>
<organism evidence="1 2">
    <name type="scientific">Candidatus Argoarchaeum ethanivorans</name>
    <dbReference type="NCBI Taxonomy" id="2608793"/>
    <lineage>
        <taxon>Archaea</taxon>
        <taxon>Methanobacteriati</taxon>
        <taxon>Methanobacteriota</taxon>
        <taxon>Stenosarchaea group</taxon>
        <taxon>Methanomicrobia</taxon>
        <taxon>Methanosarcinales</taxon>
        <taxon>Methanosarcinales incertae sedis</taxon>
        <taxon>GOM Arc I cluster</taxon>
        <taxon>Candidatus Argoarchaeum</taxon>
    </lineage>
</organism>
<dbReference type="Pfam" id="PF13207">
    <property type="entry name" value="AAA_17"/>
    <property type="match status" value="1"/>
</dbReference>
<protein>
    <submittedName>
        <fullName evidence="1">Uncharacterized protein</fullName>
    </submittedName>
</protein>
<dbReference type="PANTHER" id="PTHR41930:SF1">
    <property type="entry name" value="DEPHOSPHO-COA KINASE"/>
    <property type="match status" value="1"/>
</dbReference>
<evidence type="ECO:0000313" key="1">
    <source>
        <dbReference type="EMBL" id="CAD6492298.1"/>
    </source>
</evidence>
<accession>A0A811T8Z4</accession>
<dbReference type="SUPFAM" id="SSF52540">
    <property type="entry name" value="P-loop containing nucleoside triphosphate hydrolases"/>
    <property type="match status" value="1"/>
</dbReference>
<gene>
    <name evidence="1" type="ORF">CHKLHMKO_00245</name>
</gene>
<reference evidence="1" key="1">
    <citation type="submission" date="2020-10" db="EMBL/GenBank/DDBJ databases">
        <authorList>
            <person name="Hahn C.J."/>
            <person name="Laso-Perez R."/>
            <person name="Vulcano F."/>
            <person name="Vaziourakis K.-M."/>
            <person name="Stokke R."/>
            <person name="Steen I.H."/>
            <person name="Teske A."/>
            <person name="Boetius A."/>
            <person name="Liebeke M."/>
            <person name="Amann R."/>
            <person name="Knittel K."/>
        </authorList>
    </citation>
    <scope>NUCLEOTIDE SEQUENCE</scope>
    <source>
        <strain evidence="1">Gfbio:e3339647-f889-4370-9287-4fb5cb688e4c:AG392O15_GoMArc1</strain>
    </source>
</reference>
<evidence type="ECO:0000313" key="2">
    <source>
        <dbReference type="Proteomes" id="UP000610373"/>
    </source>
</evidence>
<dbReference type="Proteomes" id="UP000610373">
    <property type="component" value="Unassembled WGS sequence"/>
</dbReference>
<comment type="caution">
    <text evidence="1">The sequence shown here is derived from an EMBL/GenBank/DDBJ whole genome shotgun (WGS) entry which is preliminary data.</text>
</comment>
<dbReference type="InterPro" id="IPR027417">
    <property type="entry name" value="P-loop_NTPase"/>
</dbReference>
<sequence length="203" mass="22601">MKIVAFVGMPASGKGEASKVASGLGMPVVNMGDVIREEVARISADMSDANTGAIAMKLRALNGSDVVAVRCTPRILSFDASVVVVDGVRSVDEVEYFKGKFGDDFVLVAVNAFAEQRLERIQKRKRADRIIDRDGFLSREERELGWGIKAAIEHADMVIENNGSIAKFHKKVKQLLDLIVKNQIEKQRNRYDKSCNHRKLPEW</sequence>
<dbReference type="EMBL" id="CAJHIO010000011">
    <property type="protein sequence ID" value="CAD6492298.1"/>
    <property type="molecule type" value="Genomic_DNA"/>
</dbReference>